<dbReference type="Pfam" id="PF00392">
    <property type="entry name" value="GntR"/>
    <property type="match status" value="1"/>
</dbReference>
<reference evidence="5 6" key="1">
    <citation type="submission" date="2018-03" db="EMBL/GenBank/DDBJ databases">
        <title>Comparative genomics illustrates the genes involved in a hyperalkaliphilic mechanisms of Serpentinomonas isolated from highly-alkaline calcium-rich serpentinized springs.</title>
        <authorList>
            <person name="Suzuki S."/>
            <person name="Ishii S."/>
            <person name="Walworth N."/>
            <person name="Bird L."/>
            <person name="Kuenen J.G."/>
            <person name="Nealson K.H."/>
        </authorList>
    </citation>
    <scope>NUCLEOTIDE SEQUENCE [LARGE SCALE GENOMIC DNA]</scope>
    <source>
        <strain evidence="5 6">83</strain>
    </source>
</reference>
<dbReference type="SUPFAM" id="SSF46785">
    <property type="entry name" value="Winged helix' DNA-binding domain"/>
    <property type="match status" value="1"/>
</dbReference>
<dbReference type="Proteomes" id="UP000238326">
    <property type="component" value="Unassembled WGS sequence"/>
</dbReference>
<dbReference type="PANTHER" id="PTHR43537">
    <property type="entry name" value="TRANSCRIPTIONAL REGULATOR, GNTR FAMILY"/>
    <property type="match status" value="1"/>
</dbReference>
<dbReference type="Gene3D" id="1.10.10.10">
    <property type="entry name" value="Winged helix-like DNA-binding domain superfamily/Winged helix DNA-binding domain"/>
    <property type="match status" value="1"/>
</dbReference>
<dbReference type="SUPFAM" id="SSF48008">
    <property type="entry name" value="GntR ligand-binding domain-like"/>
    <property type="match status" value="1"/>
</dbReference>
<dbReference type="InterPro" id="IPR036390">
    <property type="entry name" value="WH_DNA-bd_sf"/>
</dbReference>
<sequence length="234" mass="25773">MSTLLAQPAEKALALVQSTSLTRLVLESIEEMIFSGELPPGTKLNEAALAQRFGVSRGPLREAFHALEESGLIRQEKNRGAHVREIKLSEAADIYDLRAGLDATAGRLLAERLTPEQLHTLRELTEAMKAVRPDEVERFHELNLSFHDCLVAMAGNPVLTSHYRKLSKLLTLFRRRNLMAPMAIPHFADEHSAIVDLLAARDGAGCAQALFEHARGGRARMLRDGELAGVPDGR</sequence>
<dbReference type="AlphaFoldDB" id="A0A2S9KI24"/>
<dbReference type="SMART" id="SM00895">
    <property type="entry name" value="FCD"/>
    <property type="match status" value="1"/>
</dbReference>
<evidence type="ECO:0000256" key="2">
    <source>
        <dbReference type="ARBA" id="ARBA00023125"/>
    </source>
</evidence>
<evidence type="ECO:0000313" key="5">
    <source>
        <dbReference type="EMBL" id="PRD70098.1"/>
    </source>
</evidence>
<comment type="caution">
    <text evidence="5">The sequence shown here is derived from an EMBL/GenBank/DDBJ whole genome shotgun (WGS) entry which is preliminary data.</text>
</comment>
<dbReference type="PROSITE" id="PS50949">
    <property type="entry name" value="HTH_GNTR"/>
    <property type="match status" value="1"/>
</dbReference>
<protein>
    <submittedName>
        <fullName evidence="5">Phosphonate utilization associated transcriptional regulator</fullName>
    </submittedName>
</protein>
<dbReference type="RefSeq" id="WP_105728426.1">
    <property type="nucleotide sequence ID" value="NZ_PVLR01000007.1"/>
</dbReference>
<evidence type="ECO:0000313" key="6">
    <source>
        <dbReference type="Proteomes" id="UP000238326"/>
    </source>
</evidence>
<name>A0A2S9KI24_9BURK</name>
<dbReference type="CDD" id="cd07377">
    <property type="entry name" value="WHTH_GntR"/>
    <property type="match status" value="1"/>
</dbReference>
<organism evidence="5 6">
    <name type="scientific">Malikia spinosa</name>
    <dbReference type="NCBI Taxonomy" id="86180"/>
    <lineage>
        <taxon>Bacteria</taxon>
        <taxon>Pseudomonadati</taxon>
        <taxon>Pseudomonadota</taxon>
        <taxon>Betaproteobacteria</taxon>
        <taxon>Burkholderiales</taxon>
        <taxon>Comamonadaceae</taxon>
        <taxon>Malikia</taxon>
    </lineage>
</organism>
<evidence type="ECO:0000256" key="1">
    <source>
        <dbReference type="ARBA" id="ARBA00023015"/>
    </source>
</evidence>
<dbReference type="InterPro" id="IPR011711">
    <property type="entry name" value="GntR_C"/>
</dbReference>
<dbReference type="InterPro" id="IPR008920">
    <property type="entry name" value="TF_FadR/GntR_C"/>
</dbReference>
<dbReference type="Gene3D" id="1.20.120.530">
    <property type="entry name" value="GntR ligand-binding domain-like"/>
    <property type="match status" value="1"/>
</dbReference>
<proteinExistence type="predicted"/>
<evidence type="ECO:0000256" key="3">
    <source>
        <dbReference type="ARBA" id="ARBA00023163"/>
    </source>
</evidence>
<dbReference type="PANTHER" id="PTHR43537:SF49">
    <property type="entry name" value="TRANSCRIPTIONAL REGULATORY PROTEIN"/>
    <property type="match status" value="1"/>
</dbReference>
<dbReference type="PRINTS" id="PR00035">
    <property type="entry name" value="HTHGNTR"/>
</dbReference>
<keyword evidence="1" id="KW-0805">Transcription regulation</keyword>
<dbReference type="Pfam" id="PF07729">
    <property type="entry name" value="FCD"/>
    <property type="match status" value="1"/>
</dbReference>
<dbReference type="InterPro" id="IPR036388">
    <property type="entry name" value="WH-like_DNA-bd_sf"/>
</dbReference>
<feature type="domain" description="HTH gntR-type" evidence="4">
    <location>
        <begin position="19"/>
        <end position="86"/>
    </location>
</feature>
<evidence type="ECO:0000259" key="4">
    <source>
        <dbReference type="PROSITE" id="PS50949"/>
    </source>
</evidence>
<dbReference type="EMBL" id="PVLR01000007">
    <property type="protein sequence ID" value="PRD70098.1"/>
    <property type="molecule type" value="Genomic_DNA"/>
</dbReference>
<keyword evidence="2" id="KW-0238">DNA-binding</keyword>
<keyword evidence="6" id="KW-1185">Reference proteome</keyword>
<keyword evidence="3" id="KW-0804">Transcription</keyword>
<dbReference type="GO" id="GO:0003700">
    <property type="term" value="F:DNA-binding transcription factor activity"/>
    <property type="evidence" value="ECO:0007669"/>
    <property type="project" value="InterPro"/>
</dbReference>
<dbReference type="OrthoDB" id="9799812at2"/>
<gene>
    <name evidence="5" type="ORF">C6P61_02905</name>
</gene>
<dbReference type="SMART" id="SM00345">
    <property type="entry name" value="HTH_GNTR"/>
    <property type="match status" value="1"/>
</dbReference>
<dbReference type="InterPro" id="IPR000524">
    <property type="entry name" value="Tscrpt_reg_HTH_GntR"/>
</dbReference>
<dbReference type="GO" id="GO:0003677">
    <property type="term" value="F:DNA binding"/>
    <property type="evidence" value="ECO:0007669"/>
    <property type="project" value="UniProtKB-KW"/>
</dbReference>
<accession>A0A2S9KI24</accession>